<dbReference type="PROSITE" id="PS51186">
    <property type="entry name" value="GNAT"/>
    <property type="match status" value="1"/>
</dbReference>
<reference evidence="3" key="1">
    <citation type="submission" date="2016-10" db="EMBL/GenBank/DDBJ databases">
        <authorList>
            <person name="Varghese N."/>
            <person name="Submissions S."/>
        </authorList>
    </citation>
    <scope>NUCLEOTIDE SEQUENCE [LARGE SCALE GENOMIC DNA]</scope>
    <source>
        <strain evidence="3">CGMCC 1.9127</strain>
    </source>
</reference>
<accession>A0A1H7KEG0</accession>
<dbReference type="AlphaFoldDB" id="A0A1H7KEG0"/>
<dbReference type="InterPro" id="IPR016181">
    <property type="entry name" value="Acyl_CoA_acyltransferase"/>
</dbReference>
<dbReference type="STRING" id="641665.GCA_002104455_02678"/>
<evidence type="ECO:0000313" key="3">
    <source>
        <dbReference type="Proteomes" id="UP000199297"/>
    </source>
</evidence>
<protein>
    <submittedName>
        <fullName evidence="2">Acetyltransferase (GNAT) domain-containing protein</fullName>
    </submittedName>
</protein>
<dbReference type="EMBL" id="FOBI01000003">
    <property type="protein sequence ID" value="SEK85251.1"/>
    <property type="molecule type" value="Genomic_DNA"/>
</dbReference>
<keyword evidence="2" id="KW-0808">Transferase</keyword>
<dbReference type="CDD" id="cd04301">
    <property type="entry name" value="NAT_SF"/>
    <property type="match status" value="1"/>
</dbReference>
<evidence type="ECO:0000313" key="2">
    <source>
        <dbReference type="EMBL" id="SEK85251.1"/>
    </source>
</evidence>
<dbReference type="GO" id="GO:0016747">
    <property type="term" value="F:acyltransferase activity, transferring groups other than amino-acyl groups"/>
    <property type="evidence" value="ECO:0007669"/>
    <property type="project" value="InterPro"/>
</dbReference>
<sequence>MAVFGLDIDPKINRASITWIMTSPRVQANGIGTAMMSYANKMAKDSNMKVIDIAASHLSAPFFEKFGEKTIKEITDGWGLDMHRVDMELLL</sequence>
<dbReference type="Gene3D" id="3.40.630.30">
    <property type="match status" value="1"/>
</dbReference>
<feature type="domain" description="N-acetyltransferase" evidence="1">
    <location>
        <begin position="1"/>
        <end position="91"/>
    </location>
</feature>
<proteinExistence type="predicted"/>
<dbReference type="InterPro" id="IPR000182">
    <property type="entry name" value="GNAT_dom"/>
</dbReference>
<gene>
    <name evidence="2" type="ORF">SAMN05216262_103117</name>
</gene>
<evidence type="ECO:0000259" key="1">
    <source>
        <dbReference type="PROSITE" id="PS51186"/>
    </source>
</evidence>
<dbReference type="Pfam" id="PF13673">
    <property type="entry name" value="Acetyltransf_10"/>
    <property type="match status" value="1"/>
</dbReference>
<keyword evidence="3" id="KW-1185">Reference proteome</keyword>
<dbReference type="Proteomes" id="UP000199297">
    <property type="component" value="Unassembled WGS sequence"/>
</dbReference>
<name>A0A1H7KEG0_9GAMM</name>
<dbReference type="SUPFAM" id="SSF55729">
    <property type="entry name" value="Acyl-CoA N-acyltransferases (Nat)"/>
    <property type="match status" value="1"/>
</dbReference>
<organism evidence="2 3">
    <name type="scientific">Colwellia chukchiensis</name>
    <dbReference type="NCBI Taxonomy" id="641665"/>
    <lineage>
        <taxon>Bacteria</taxon>
        <taxon>Pseudomonadati</taxon>
        <taxon>Pseudomonadota</taxon>
        <taxon>Gammaproteobacteria</taxon>
        <taxon>Alteromonadales</taxon>
        <taxon>Colwelliaceae</taxon>
        <taxon>Colwellia</taxon>
    </lineage>
</organism>
<dbReference type="RefSeq" id="WP_198951668.1">
    <property type="nucleotide sequence ID" value="NZ_FOBI01000003.1"/>
</dbReference>